<dbReference type="EMBL" id="CACVBS010000028">
    <property type="protein sequence ID" value="CAA7259609.1"/>
    <property type="molecule type" value="Genomic_DNA"/>
</dbReference>
<gene>
    <name evidence="3" type="ORF">AAE3_LOCUS2118</name>
</gene>
<feature type="compositionally biased region" description="Basic and acidic residues" evidence="2">
    <location>
        <begin position="419"/>
        <end position="431"/>
    </location>
</feature>
<organism evidence="3 4">
    <name type="scientific">Cyclocybe aegerita</name>
    <name type="common">Black poplar mushroom</name>
    <name type="synonym">Agrocybe aegerita</name>
    <dbReference type="NCBI Taxonomy" id="1973307"/>
    <lineage>
        <taxon>Eukaryota</taxon>
        <taxon>Fungi</taxon>
        <taxon>Dikarya</taxon>
        <taxon>Basidiomycota</taxon>
        <taxon>Agaricomycotina</taxon>
        <taxon>Agaricomycetes</taxon>
        <taxon>Agaricomycetidae</taxon>
        <taxon>Agaricales</taxon>
        <taxon>Agaricineae</taxon>
        <taxon>Bolbitiaceae</taxon>
        <taxon>Cyclocybe</taxon>
    </lineage>
</organism>
<reference evidence="3 4" key="1">
    <citation type="submission" date="2020-01" db="EMBL/GenBank/DDBJ databases">
        <authorList>
            <person name="Gupta K D."/>
        </authorList>
    </citation>
    <scope>NUCLEOTIDE SEQUENCE [LARGE SCALE GENOMIC DNA]</scope>
</reference>
<feature type="compositionally biased region" description="Polar residues" evidence="2">
    <location>
        <begin position="164"/>
        <end position="207"/>
    </location>
</feature>
<evidence type="ECO:0000256" key="1">
    <source>
        <dbReference type="SAM" id="Coils"/>
    </source>
</evidence>
<proteinExistence type="predicted"/>
<feature type="region of interest" description="Disordered" evidence="2">
    <location>
        <begin position="409"/>
        <end position="431"/>
    </location>
</feature>
<dbReference type="Proteomes" id="UP000467700">
    <property type="component" value="Unassembled WGS sequence"/>
</dbReference>
<sequence>MSTASTSVSAKSVQDEILDLANVLEDSQKRLRQLVLRVESQDAETWQSRFEDMEKAHKEAVNSAKWLRAQNAELEQQLGQHKPAIDNALSAREAAFRRLKHARKVIRDLLDERRDMSSPRAGGSLTQEEIDEALYDEFHRDQDSSSSSSDSDNTVRLAPHSPSRDINTPEPSQRSFPVSPSQNVPMNTPLPSGSAGTSITSIQLSPQRPSPRGSPEAMHIHFKKPPGSSVLCAGPLSWEELESSLKLDEDTMNSLQSLSLSKDLSMRLQLVRAGEYNFAFLYDPIFLDTRQRSYILDWGRAQTNTNIERYISRHKGVDLVFHTFIYPLNQKSWFYIGALQWSVAHLTDWWPTFEGASRRKIEKKLGERTLGTVNRQEIGNMLDNKDLKQICVELTRAGDARTSMDFSQTVLGRSPPYAEPRHERRAEGVRE</sequence>
<keyword evidence="4" id="KW-1185">Reference proteome</keyword>
<feature type="region of interest" description="Disordered" evidence="2">
    <location>
        <begin position="139"/>
        <end position="221"/>
    </location>
</feature>
<evidence type="ECO:0000313" key="3">
    <source>
        <dbReference type="EMBL" id="CAA7259609.1"/>
    </source>
</evidence>
<evidence type="ECO:0000256" key="2">
    <source>
        <dbReference type="SAM" id="MobiDB-lite"/>
    </source>
</evidence>
<protein>
    <submittedName>
        <fullName evidence="3">Uncharacterized protein</fullName>
    </submittedName>
</protein>
<evidence type="ECO:0000313" key="4">
    <source>
        <dbReference type="Proteomes" id="UP000467700"/>
    </source>
</evidence>
<accession>A0A8S0XE72</accession>
<name>A0A8S0XE72_CYCAE</name>
<dbReference type="AlphaFoldDB" id="A0A8S0XE72"/>
<comment type="caution">
    <text evidence="3">The sequence shown here is derived from an EMBL/GenBank/DDBJ whole genome shotgun (WGS) entry which is preliminary data.</text>
</comment>
<feature type="coiled-coil region" evidence="1">
    <location>
        <begin position="10"/>
        <end position="77"/>
    </location>
</feature>
<keyword evidence="1" id="KW-0175">Coiled coil</keyword>
<dbReference type="OrthoDB" id="2985494at2759"/>